<organism evidence="2 3">
    <name type="scientific">Adineta steineri</name>
    <dbReference type="NCBI Taxonomy" id="433720"/>
    <lineage>
        <taxon>Eukaryota</taxon>
        <taxon>Metazoa</taxon>
        <taxon>Spiralia</taxon>
        <taxon>Gnathifera</taxon>
        <taxon>Rotifera</taxon>
        <taxon>Eurotatoria</taxon>
        <taxon>Bdelloidea</taxon>
        <taxon>Adinetida</taxon>
        <taxon>Adinetidae</taxon>
        <taxon>Adineta</taxon>
    </lineage>
</organism>
<feature type="non-terminal residue" evidence="2">
    <location>
        <position position="200"/>
    </location>
</feature>
<dbReference type="Proteomes" id="UP000663868">
    <property type="component" value="Unassembled WGS sequence"/>
</dbReference>
<dbReference type="PANTHER" id="PTHR46270:SF2">
    <property type="entry name" value="TIR DOMAIN-CONTAINING PROTEIN"/>
    <property type="match status" value="1"/>
</dbReference>
<evidence type="ECO:0000313" key="2">
    <source>
        <dbReference type="EMBL" id="CAF4365419.1"/>
    </source>
</evidence>
<dbReference type="InterPro" id="IPR035897">
    <property type="entry name" value="Toll_tir_struct_dom_sf"/>
</dbReference>
<name>A0A820M165_9BILA</name>
<dbReference type="AlphaFoldDB" id="A0A820M165"/>
<evidence type="ECO:0000313" key="3">
    <source>
        <dbReference type="Proteomes" id="UP000663868"/>
    </source>
</evidence>
<dbReference type="InterPro" id="IPR000157">
    <property type="entry name" value="TIR_dom"/>
</dbReference>
<reference evidence="2" key="1">
    <citation type="submission" date="2021-02" db="EMBL/GenBank/DDBJ databases">
        <authorList>
            <person name="Nowell W R."/>
        </authorList>
    </citation>
    <scope>NUCLEOTIDE SEQUENCE</scope>
</reference>
<gene>
    <name evidence="2" type="ORF">KXQ929_LOCUS49057</name>
</gene>
<dbReference type="Gene3D" id="3.40.50.10140">
    <property type="entry name" value="Toll/interleukin-1 receptor homology (TIR) domain"/>
    <property type="match status" value="1"/>
</dbReference>
<sequence>GYRVWIDFDQMHGNVMDAMAQAIDQSEIIIICMSEHYRQSNYCRAEAHYAFQRQRQIVPVLMQKHYKPDGWLLFLIGQLLYVDFTKYEFVRAMEMLSKELKAIHIPDINIISVQPKKDIDIINPNISQSSPPQIFFDNILQWSQTQAHQWLLQHKLVQLSRLLNDCDGRSLVHLYKYIEQSQSSQIFSSLQEDSLRRISQ</sequence>
<dbReference type="SUPFAM" id="SSF52200">
    <property type="entry name" value="Toll/Interleukin receptor TIR domain"/>
    <property type="match status" value="1"/>
</dbReference>
<dbReference type="Pfam" id="PF13676">
    <property type="entry name" value="TIR_2"/>
    <property type="match status" value="1"/>
</dbReference>
<dbReference type="PANTHER" id="PTHR46270">
    <property type="entry name" value="ARMADILLO-TYPE FOLD-RELATED"/>
    <property type="match status" value="1"/>
</dbReference>
<comment type="caution">
    <text evidence="2">The sequence shown here is derived from an EMBL/GenBank/DDBJ whole genome shotgun (WGS) entry which is preliminary data.</text>
</comment>
<feature type="domain" description="TIR" evidence="1">
    <location>
        <begin position="1"/>
        <end position="87"/>
    </location>
</feature>
<feature type="non-terminal residue" evidence="2">
    <location>
        <position position="1"/>
    </location>
</feature>
<dbReference type="EMBL" id="CAJOBB010020181">
    <property type="protein sequence ID" value="CAF4365419.1"/>
    <property type="molecule type" value="Genomic_DNA"/>
</dbReference>
<evidence type="ECO:0000259" key="1">
    <source>
        <dbReference type="Pfam" id="PF13676"/>
    </source>
</evidence>
<dbReference type="GO" id="GO:0007165">
    <property type="term" value="P:signal transduction"/>
    <property type="evidence" value="ECO:0007669"/>
    <property type="project" value="InterPro"/>
</dbReference>
<protein>
    <recommendedName>
        <fullName evidence="1">TIR domain-containing protein</fullName>
    </recommendedName>
</protein>
<accession>A0A820M165</accession>
<proteinExistence type="predicted"/>